<organism evidence="15 16">
    <name type="scientific">Pantherophis guttatus</name>
    <name type="common">Corn snake</name>
    <name type="synonym">Elaphe guttata</name>
    <dbReference type="NCBI Taxonomy" id="94885"/>
    <lineage>
        <taxon>Eukaryota</taxon>
        <taxon>Metazoa</taxon>
        <taxon>Chordata</taxon>
        <taxon>Craniata</taxon>
        <taxon>Vertebrata</taxon>
        <taxon>Euteleostomi</taxon>
        <taxon>Lepidosauria</taxon>
        <taxon>Squamata</taxon>
        <taxon>Bifurcata</taxon>
        <taxon>Unidentata</taxon>
        <taxon>Episquamata</taxon>
        <taxon>Toxicofera</taxon>
        <taxon>Serpentes</taxon>
        <taxon>Colubroidea</taxon>
        <taxon>Colubridae</taxon>
        <taxon>Colubrinae</taxon>
        <taxon>Pantherophis</taxon>
    </lineage>
</organism>
<keyword evidence="9" id="KW-0325">Glycoprotein</keyword>
<evidence type="ECO:0000313" key="15">
    <source>
        <dbReference type="Proteomes" id="UP001652622"/>
    </source>
</evidence>
<evidence type="ECO:0000256" key="10">
    <source>
        <dbReference type="ARBA" id="ARBA00023319"/>
    </source>
</evidence>
<keyword evidence="10" id="KW-0393">Immunoglobulin domain</keyword>
<reference evidence="16" key="1">
    <citation type="submission" date="2025-08" db="UniProtKB">
        <authorList>
            <consortium name="RefSeq"/>
        </authorList>
    </citation>
    <scope>IDENTIFICATION</scope>
    <source>
        <tissue evidence="16">Blood</tissue>
    </source>
</reference>
<dbReference type="PRINTS" id="PR01472">
    <property type="entry name" value="ICAMVCAM1"/>
</dbReference>
<dbReference type="InterPro" id="IPR015169">
    <property type="entry name" value="Adhes-Ig-like"/>
</dbReference>
<comment type="subcellular location">
    <subcellularLocation>
        <location evidence="1">Membrane</location>
        <topology evidence="1">Single-pass type I membrane protein</topology>
    </subcellularLocation>
</comment>
<dbReference type="Pfam" id="PF09085">
    <property type="entry name" value="Adhes-Ig_like"/>
    <property type="match status" value="1"/>
</dbReference>
<accession>A0ABM3ZRR3</accession>
<evidence type="ECO:0000256" key="2">
    <source>
        <dbReference type="ARBA" id="ARBA00022692"/>
    </source>
</evidence>
<evidence type="ECO:0000256" key="13">
    <source>
        <dbReference type="SAM" id="SignalP"/>
    </source>
</evidence>
<evidence type="ECO:0000256" key="7">
    <source>
        <dbReference type="ARBA" id="ARBA00023136"/>
    </source>
</evidence>
<dbReference type="InterPro" id="IPR013783">
    <property type="entry name" value="Ig-like_fold"/>
</dbReference>
<protein>
    <submittedName>
        <fullName evidence="16">Mucosal addressin cell adhesion molecule 1</fullName>
    </submittedName>
</protein>
<dbReference type="InterPro" id="IPR036179">
    <property type="entry name" value="Ig-like_dom_sf"/>
</dbReference>
<evidence type="ECO:0000256" key="12">
    <source>
        <dbReference type="SAM" id="Phobius"/>
    </source>
</evidence>
<feature type="signal peptide" evidence="13">
    <location>
        <begin position="1"/>
        <end position="18"/>
    </location>
</feature>
<dbReference type="GeneID" id="117668568"/>
<gene>
    <name evidence="16" type="primary">MADCAM1</name>
</gene>
<dbReference type="SMART" id="SM00408">
    <property type="entry name" value="IGc2"/>
    <property type="match status" value="2"/>
</dbReference>
<dbReference type="SMART" id="SM00409">
    <property type="entry name" value="IG"/>
    <property type="match status" value="3"/>
</dbReference>
<dbReference type="InterPro" id="IPR003987">
    <property type="entry name" value="ICAM_VCAM_N"/>
</dbReference>
<sequence>MAMISLVFLFSLVCYGCSLPTSKPAIQPRKPLVERGGTIQLICSMDCPDAEVQWEGLDTDLGNIISNHTQSILTLSNATINMEGTKLCSGQCQGTPSQAKVELNVYSFPDTLQLDSQPQTLTVGQPARLLCSMSHVYPHGVLTLSWFQGDEQLEASKEMEEEEMEGSEDQLFVYHSELELPRVAEDVTYKCKATLEVEGEVFVHERVAIAITGPKSTQELLSATESIALTPTSGRISQTSAPELFTTADWKSSVGTTTSLLDLVSTKQTSSGTSVATPTAAPTLESLTEDHNSITLVNNSAGSSYPTDEELTTKPISTTEGTTEKPTTKPVSTTNGFSTEGTTEKPKDLCRPTIVPVPAQGIMGGALRITCQTAKCSRDVQIQWVETPAAQSQYRLEEAEGRSTLMVESVSLEHQGVYRCVAIASPPRTATLRVVVSADVVNTDALFTIGATGSLFGLIITGYIAHRWRQRQRW</sequence>
<keyword evidence="7 12" id="KW-0472">Membrane</keyword>
<evidence type="ECO:0000313" key="16">
    <source>
        <dbReference type="RefSeq" id="XP_060551061.1"/>
    </source>
</evidence>
<keyword evidence="2 12" id="KW-0812">Transmembrane</keyword>
<feature type="domain" description="Ig-like" evidence="14">
    <location>
        <begin position="109"/>
        <end position="202"/>
    </location>
</feature>
<evidence type="ECO:0000256" key="1">
    <source>
        <dbReference type="ARBA" id="ARBA00004479"/>
    </source>
</evidence>
<feature type="chain" id="PRO_5045157581" evidence="13">
    <location>
        <begin position="19"/>
        <end position="474"/>
    </location>
</feature>
<evidence type="ECO:0000256" key="4">
    <source>
        <dbReference type="ARBA" id="ARBA00022737"/>
    </source>
</evidence>
<feature type="compositionally biased region" description="Polar residues" evidence="11">
    <location>
        <begin position="331"/>
        <end position="341"/>
    </location>
</feature>
<dbReference type="SUPFAM" id="SSF48726">
    <property type="entry name" value="Immunoglobulin"/>
    <property type="match status" value="3"/>
</dbReference>
<keyword evidence="8" id="KW-1015">Disulfide bond</keyword>
<dbReference type="InterPro" id="IPR003598">
    <property type="entry name" value="Ig_sub2"/>
</dbReference>
<evidence type="ECO:0000256" key="5">
    <source>
        <dbReference type="ARBA" id="ARBA00022889"/>
    </source>
</evidence>
<dbReference type="InterPro" id="IPR007110">
    <property type="entry name" value="Ig-like_dom"/>
</dbReference>
<dbReference type="Gene3D" id="2.60.40.10">
    <property type="entry name" value="Immunoglobulins"/>
    <property type="match status" value="3"/>
</dbReference>
<feature type="transmembrane region" description="Helical" evidence="12">
    <location>
        <begin position="445"/>
        <end position="465"/>
    </location>
</feature>
<feature type="region of interest" description="Disordered" evidence="11">
    <location>
        <begin position="298"/>
        <end position="352"/>
    </location>
</feature>
<dbReference type="RefSeq" id="XP_060551061.1">
    <property type="nucleotide sequence ID" value="XM_060695078.1"/>
</dbReference>
<keyword evidence="4" id="KW-0677">Repeat</keyword>
<evidence type="ECO:0000259" key="14">
    <source>
        <dbReference type="PROSITE" id="PS50835"/>
    </source>
</evidence>
<feature type="domain" description="Ig-like" evidence="14">
    <location>
        <begin position="20"/>
        <end position="102"/>
    </location>
</feature>
<feature type="domain" description="Ig-like" evidence="14">
    <location>
        <begin position="352"/>
        <end position="431"/>
    </location>
</feature>
<evidence type="ECO:0000256" key="3">
    <source>
        <dbReference type="ARBA" id="ARBA00022729"/>
    </source>
</evidence>
<keyword evidence="6 12" id="KW-1133">Transmembrane helix</keyword>
<dbReference type="PANTHER" id="PTHR14162">
    <property type="entry name" value="MUCOSAL ADDRESSIN CELL ADHESION MOLECULE-1"/>
    <property type="match status" value="1"/>
</dbReference>
<dbReference type="InterPro" id="IPR037413">
    <property type="entry name" value="MADCAM1"/>
</dbReference>
<evidence type="ECO:0000256" key="6">
    <source>
        <dbReference type="ARBA" id="ARBA00022989"/>
    </source>
</evidence>
<dbReference type="CDD" id="cd00096">
    <property type="entry name" value="Ig"/>
    <property type="match status" value="1"/>
</dbReference>
<keyword evidence="5" id="KW-0130">Cell adhesion</keyword>
<evidence type="ECO:0000256" key="9">
    <source>
        <dbReference type="ARBA" id="ARBA00023180"/>
    </source>
</evidence>
<dbReference type="Proteomes" id="UP001652622">
    <property type="component" value="Unplaced"/>
</dbReference>
<dbReference type="PROSITE" id="PS50835">
    <property type="entry name" value="IG_LIKE"/>
    <property type="match status" value="3"/>
</dbReference>
<dbReference type="PANTHER" id="PTHR14162:SF1">
    <property type="entry name" value="MUCOSAL ADDRESSIN CELL ADHESION MOLECULE 1"/>
    <property type="match status" value="1"/>
</dbReference>
<name>A0ABM3ZRR3_PANGU</name>
<keyword evidence="3 13" id="KW-0732">Signal</keyword>
<proteinExistence type="predicted"/>
<keyword evidence="15" id="KW-1185">Reference proteome</keyword>
<evidence type="ECO:0000256" key="11">
    <source>
        <dbReference type="SAM" id="MobiDB-lite"/>
    </source>
</evidence>
<dbReference type="InterPro" id="IPR003599">
    <property type="entry name" value="Ig_sub"/>
</dbReference>
<evidence type="ECO:0000256" key="8">
    <source>
        <dbReference type="ARBA" id="ARBA00023157"/>
    </source>
</evidence>